<dbReference type="EMBL" id="JAKZHW010000002">
    <property type="protein sequence ID" value="MCH8616749.1"/>
    <property type="molecule type" value="Genomic_DNA"/>
</dbReference>
<protein>
    <submittedName>
        <fullName evidence="2">DUF47 family protein</fullName>
    </submittedName>
</protein>
<dbReference type="InterPro" id="IPR038078">
    <property type="entry name" value="PhoU-like_sf"/>
</dbReference>
<dbReference type="PANTHER" id="PTHR37298">
    <property type="entry name" value="UPF0111 PROTEIN YKAA"/>
    <property type="match status" value="1"/>
</dbReference>
<evidence type="ECO:0000256" key="1">
    <source>
        <dbReference type="ARBA" id="ARBA00008591"/>
    </source>
</evidence>
<comment type="caution">
    <text evidence="2">The sequence shown here is derived from an EMBL/GenBank/DDBJ whole genome shotgun (WGS) entry which is preliminary data.</text>
</comment>
<dbReference type="Pfam" id="PF01865">
    <property type="entry name" value="PhoU_div"/>
    <property type="match status" value="1"/>
</dbReference>
<comment type="similarity">
    <text evidence="1">Belongs to the UPF0111 family.</text>
</comment>
<reference evidence="2 3" key="1">
    <citation type="submission" date="2022-03" db="EMBL/GenBank/DDBJ databases">
        <authorList>
            <person name="Jo J.-H."/>
            <person name="Im W.-T."/>
        </authorList>
    </citation>
    <scope>NUCLEOTIDE SEQUENCE [LARGE SCALE GENOMIC DNA]</scope>
    <source>
        <strain evidence="2 3">SM33</strain>
    </source>
</reference>
<organism evidence="2 3">
    <name type="scientific">Sphingomonas telluris</name>
    <dbReference type="NCBI Taxonomy" id="2907998"/>
    <lineage>
        <taxon>Bacteria</taxon>
        <taxon>Pseudomonadati</taxon>
        <taxon>Pseudomonadota</taxon>
        <taxon>Alphaproteobacteria</taxon>
        <taxon>Sphingomonadales</taxon>
        <taxon>Sphingomonadaceae</taxon>
        <taxon>Sphingomonas</taxon>
    </lineage>
</organism>
<dbReference type="Gene3D" id="1.20.58.220">
    <property type="entry name" value="Phosphate transport system protein phou homolog 2, domain 2"/>
    <property type="match status" value="1"/>
</dbReference>
<dbReference type="InterPro" id="IPR018445">
    <property type="entry name" value="Put_Phosphate_transp_reg"/>
</dbReference>
<keyword evidence="3" id="KW-1185">Reference proteome</keyword>
<proteinExistence type="inferred from homology"/>
<gene>
    <name evidence="2" type="ORF">LZ016_11665</name>
</gene>
<dbReference type="RefSeq" id="WP_241447643.1">
    <property type="nucleotide sequence ID" value="NZ_JAKZHW010000002.1"/>
</dbReference>
<sequence length="214" mass="23880">MFAWFQRLLPQKGDFFGMFEAHAAMLVAAAEALKQLADDGGSTEKCLKTIQDREHVADDVIRDVLTSVRKTFLTPFDRGAITALIGAMDDAIDEMLAAARAIDLYEVQQLRPEMKDIVTIISEAARVTNEAIPLLRNVSKNGAELHKLTERLVRLEGRADDIHAAGLKRSFREIAKQDSLQFAVTREILRHLERVTDAFEDVANQIDGIVIDHA</sequence>
<evidence type="ECO:0000313" key="2">
    <source>
        <dbReference type="EMBL" id="MCH8616749.1"/>
    </source>
</evidence>
<name>A0ABS9VQF5_9SPHN</name>
<dbReference type="Proteomes" id="UP001203058">
    <property type="component" value="Unassembled WGS sequence"/>
</dbReference>
<accession>A0ABS9VQF5</accession>
<dbReference type="InterPro" id="IPR052912">
    <property type="entry name" value="UPF0111_domain"/>
</dbReference>
<dbReference type="PANTHER" id="PTHR37298:SF1">
    <property type="entry name" value="UPF0111 PROTEIN YKAA"/>
    <property type="match status" value="1"/>
</dbReference>
<evidence type="ECO:0000313" key="3">
    <source>
        <dbReference type="Proteomes" id="UP001203058"/>
    </source>
</evidence>